<protein>
    <submittedName>
        <fullName evidence="2">Carboxymuconolactone decarboxylase family protein</fullName>
    </submittedName>
</protein>
<dbReference type="GO" id="GO:0051920">
    <property type="term" value="F:peroxiredoxin activity"/>
    <property type="evidence" value="ECO:0007669"/>
    <property type="project" value="InterPro"/>
</dbReference>
<name>A0A6M4IR59_9BACT</name>
<sequence length="181" mass="18081">MPRIQPVDPTAATGAAAEQLAATRKAFGATPNMFLTAAQSPATLTALNSLFGTLGKGLLGGKIGERIAIAVAQQNGCKYCLSAHTAIGGMHGVAAAELDAARHGASADPKASAAIALALAILHTSGRVDDAVLAAARLAGLSDSEIVETVAHVALNVFTNSLNNLADTDVDFPLVSLATAA</sequence>
<evidence type="ECO:0000313" key="3">
    <source>
        <dbReference type="Proteomes" id="UP000500938"/>
    </source>
</evidence>
<gene>
    <name evidence="2" type="ORF">HKW67_18810</name>
</gene>
<dbReference type="Proteomes" id="UP000500938">
    <property type="component" value="Chromosome"/>
</dbReference>
<evidence type="ECO:0000313" key="2">
    <source>
        <dbReference type="EMBL" id="QJR37414.1"/>
    </source>
</evidence>
<dbReference type="Gene3D" id="1.20.1290.10">
    <property type="entry name" value="AhpD-like"/>
    <property type="match status" value="1"/>
</dbReference>
<dbReference type="AlphaFoldDB" id="A0A6M4IR59"/>
<proteinExistence type="predicted"/>
<dbReference type="InterPro" id="IPR029032">
    <property type="entry name" value="AhpD-like"/>
</dbReference>
<dbReference type="InterPro" id="IPR003779">
    <property type="entry name" value="CMD-like"/>
</dbReference>
<dbReference type="InterPro" id="IPR004675">
    <property type="entry name" value="AhpD_core"/>
</dbReference>
<dbReference type="SUPFAM" id="SSF69118">
    <property type="entry name" value="AhpD-like"/>
    <property type="match status" value="1"/>
</dbReference>
<dbReference type="PANTHER" id="PTHR35446:SF3">
    <property type="entry name" value="CMD DOMAIN-CONTAINING PROTEIN"/>
    <property type="match status" value="1"/>
</dbReference>
<reference evidence="2 3" key="1">
    <citation type="submission" date="2020-05" db="EMBL/GenBank/DDBJ databases">
        <title>Complete genome sequence of Gemmatimonas greenlandica TET16.</title>
        <authorList>
            <person name="Zeng Y."/>
        </authorList>
    </citation>
    <scope>NUCLEOTIDE SEQUENCE [LARGE SCALE GENOMIC DNA]</scope>
    <source>
        <strain evidence="2 3">TET16</strain>
    </source>
</reference>
<feature type="domain" description="Carboxymuconolactone decarboxylase-like" evidence="1">
    <location>
        <begin position="45"/>
        <end position="118"/>
    </location>
</feature>
<dbReference type="PANTHER" id="PTHR35446">
    <property type="entry name" value="SI:CH211-175M2.5"/>
    <property type="match status" value="1"/>
</dbReference>
<keyword evidence="3" id="KW-1185">Reference proteome</keyword>
<evidence type="ECO:0000259" key="1">
    <source>
        <dbReference type="Pfam" id="PF02627"/>
    </source>
</evidence>
<accession>A0A6M4IR59</accession>
<dbReference type="RefSeq" id="WP_171226849.1">
    <property type="nucleotide sequence ID" value="NZ_CP053085.1"/>
</dbReference>
<dbReference type="KEGG" id="ggr:HKW67_18810"/>
<dbReference type="EMBL" id="CP053085">
    <property type="protein sequence ID" value="QJR37414.1"/>
    <property type="molecule type" value="Genomic_DNA"/>
</dbReference>
<organism evidence="2 3">
    <name type="scientific">Gemmatimonas groenlandica</name>
    <dbReference type="NCBI Taxonomy" id="2732249"/>
    <lineage>
        <taxon>Bacteria</taxon>
        <taxon>Pseudomonadati</taxon>
        <taxon>Gemmatimonadota</taxon>
        <taxon>Gemmatimonadia</taxon>
        <taxon>Gemmatimonadales</taxon>
        <taxon>Gemmatimonadaceae</taxon>
        <taxon>Gemmatimonas</taxon>
    </lineage>
</organism>
<dbReference type="NCBIfam" id="TIGR00778">
    <property type="entry name" value="ahpD_dom"/>
    <property type="match status" value="1"/>
</dbReference>
<dbReference type="Pfam" id="PF02627">
    <property type="entry name" value="CMD"/>
    <property type="match status" value="1"/>
</dbReference>